<feature type="transmembrane region" description="Helical" evidence="6">
    <location>
        <begin position="69"/>
        <end position="92"/>
    </location>
</feature>
<feature type="transmembrane region" description="Helical" evidence="6">
    <location>
        <begin position="286"/>
        <end position="304"/>
    </location>
</feature>
<gene>
    <name evidence="9" type="primary">DTR1</name>
    <name evidence="9" type="ORF">CTA1_870</name>
</gene>
<evidence type="ECO:0000256" key="1">
    <source>
        <dbReference type="ARBA" id="ARBA00004141"/>
    </source>
</evidence>
<dbReference type="EMBL" id="PJEX01000013">
    <property type="protein sequence ID" value="TKW59165.1"/>
    <property type="molecule type" value="Genomic_DNA"/>
</dbReference>
<feature type="transmembrane region" description="Helical" evidence="6">
    <location>
        <begin position="104"/>
        <end position="123"/>
    </location>
</feature>
<evidence type="ECO:0000313" key="9">
    <source>
        <dbReference type="EMBL" id="TKW59165.1"/>
    </source>
</evidence>
<dbReference type="Gene3D" id="3.40.630.30">
    <property type="match status" value="1"/>
</dbReference>
<feature type="transmembrane region" description="Helical" evidence="6">
    <location>
        <begin position="135"/>
        <end position="153"/>
    </location>
</feature>
<accession>A0A4U6XT89</accession>
<organism evidence="9 10">
    <name type="scientific">Colletotrichum tanaceti</name>
    <dbReference type="NCBI Taxonomy" id="1306861"/>
    <lineage>
        <taxon>Eukaryota</taxon>
        <taxon>Fungi</taxon>
        <taxon>Dikarya</taxon>
        <taxon>Ascomycota</taxon>
        <taxon>Pezizomycotina</taxon>
        <taxon>Sordariomycetes</taxon>
        <taxon>Hypocreomycetidae</taxon>
        <taxon>Glomerellales</taxon>
        <taxon>Glomerellaceae</taxon>
        <taxon>Colletotrichum</taxon>
        <taxon>Colletotrichum destructivum species complex</taxon>
    </lineage>
</organism>
<evidence type="ECO:0000313" key="10">
    <source>
        <dbReference type="Proteomes" id="UP000310108"/>
    </source>
</evidence>
<dbReference type="InterPro" id="IPR020846">
    <property type="entry name" value="MFS_dom"/>
</dbReference>
<evidence type="ECO:0000256" key="6">
    <source>
        <dbReference type="SAM" id="Phobius"/>
    </source>
</evidence>
<dbReference type="GO" id="GO:0005886">
    <property type="term" value="C:plasma membrane"/>
    <property type="evidence" value="ECO:0007669"/>
    <property type="project" value="TreeGrafter"/>
</dbReference>
<evidence type="ECO:0000259" key="8">
    <source>
        <dbReference type="PROSITE" id="PS51186"/>
    </source>
</evidence>
<comment type="subcellular location">
    <subcellularLocation>
        <location evidence="1">Membrane</location>
        <topology evidence="1">Multi-pass membrane protein</topology>
    </subcellularLocation>
</comment>
<dbReference type="PROSITE" id="PS51186">
    <property type="entry name" value="GNAT"/>
    <property type="match status" value="1"/>
</dbReference>
<dbReference type="SUPFAM" id="SSF103473">
    <property type="entry name" value="MFS general substrate transporter"/>
    <property type="match status" value="1"/>
</dbReference>
<feature type="transmembrane region" description="Helical" evidence="6">
    <location>
        <begin position="194"/>
        <end position="219"/>
    </location>
</feature>
<dbReference type="AlphaFoldDB" id="A0A4U6XT89"/>
<dbReference type="Proteomes" id="UP000310108">
    <property type="component" value="Unassembled WGS sequence"/>
</dbReference>
<comment type="caution">
    <text evidence="9">The sequence shown here is derived from an EMBL/GenBank/DDBJ whole genome shotgun (WGS) entry which is preliminary data.</text>
</comment>
<dbReference type="SUPFAM" id="SSF55729">
    <property type="entry name" value="Acyl-CoA N-acyltransferases (Nat)"/>
    <property type="match status" value="1"/>
</dbReference>
<evidence type="ECO:0000256" key="2">
    <source>
        <dbReference type="ARBA" id="ARBA00022692"/>
    </source>
</evidence>
<feature type="transmembrane region" description="Helical" evidence="6">
    <location>
        <begin position="393"/>
        <end position="415"/>
    </location>
</feature>
<feature type="transmembrane region" description="Helical" evidence="6">
    <location>
        <begin position="225"/>
        <end position="244"/>
    </location>
</feature>
<evidence type="ECO:0000259" key="7">
    <source>
        <dbReference type="PROSITE" id="PS50850"/>
    </source>
</evidence>
<feature type="transmembrane region" description="Helical" evidence="6">
    <location>
        <begin position="159"/>
        <end position="182"/>
    </location>
</feature>
<dbReference type="Pfam" id="PF00583">
    <property type="entry name" value="Acetyltransf_1"/>
    <property type="match status" value="1"/>
</dbReference>
<reference evidence="9 10" key="1">
    <citation type="journal article" date="2019" name="PLoS ONE">
        <title>Comparative genome analysis indicates high evolutionary potential of pathogenicity genes in Colletotrichum tanaceti.</title>
        <authorList>
            <person name="Lelwala R.V."/>
            <person name="Korhonen P.K."/>
            <person name="Young N.D."/>
            <person name="Scott J.B."/>
            <person name="Ades P.A."/>
            <person name="Gasser R.B."/>
            <person name="Taylor P.W.J."/>
        </authorList>
    </citation>
    <scope>NUCLEOTIDE SEQUENCE [LARGE SCALE GENOMIC DNA]</scope>
    <source>
        <strain evidence="9">BRIP57314</strain>
    </source>
</reference>
<dbReference type="InterPro" id="IPR016181">
    <property type="entry name" value="Acyl_CoA_acyltransferase"/>
</dbReference>
<keyword evidence="4 6" id="KW-0472">Membrane</keyword>
<evidence type="ECO:0000256" key="4">
    <source>
        <dbReference type="ARBA" id="ARBA00023136"/>
    </source>
</evidence>
<proteinExistence type="predicted"/>
<dbReference type="InterPro" id="IPR036259">
    <property type="entry name" value="MFS_trans_sf"/>
</dbReference>
<keyword evidence="2 6" id="KW-0812">Transmembrane</keyword>
<dbReference type="STRING" id="1306861.A0A4U6XT89"/>
<dbReference type="CDD" id="cd04301">
    <property type="entry name" value="NAT_SF"/>
    <property type="match status" value="1"/>
</dbReference>
<feature type="domain" description="N-acetyltransferase" evidence="8">
    <location>
        <begin position="566"/>
        <end position="737"/>
    </location>
</feature>
<dbReference type="PROSITE" id="PS50850">
    <property type="entry name" value="MFS"/>
    <property type="match status" value="1"/>
</dbReference>
<keyword evidence="10" id="KW-1185">Reference proteome</keyword>
<protein>
    <submittedName>
        <fullName evidence="9">Dityrosine transporter 1</fullName>
    </submittedName>
</protein>
<feature type="domain" description="Major facilitator superfamily (MFS) profile" evidence="7">
    <location>
        <begin position="70"/>
        <end position="492"/>
    </location>
</feature>
<feature type="transmembrane region" description="Helical" evidence="6">
    <location>
        <begin position="324"/>
        <end position="345"/>
    </location>
</feature>
<dbReference type="GO" id="GO:0016747">
    <property type="term" value="F:acyltransferase activity, transferring groups other than amino-acyl groups"/>
    <property type="evidence" value="ECO:0007669"/>
    <property type="project" value="InterPro"/>
</dbReference>
<keyword evidence="3 6" id="KW-1133">Transmembrane helix</keyword>
<dbReference type="InterPro" id="IPR000182">
    <property type="entry name" value="GNAT_dom"/>
</dbReference>
<dbReference type="InterPro" id="IPR011701">
    <property type="entry name" value="MFS"/>
</dbReference>
<dbReference type="PANTHER" id="PTHR23502">
    <property type="entry name" value="MAJOR FACILITATOR SUPERFAMILY"/>
    <property type="match status" value="1"/>
</dbReference>
<evidence type="ECO:0000256" key="5">
    <source>
        <dbReference type="SAM" id="MobiDB-lite"/>
    </source>
</evidence>
<dbReference type="OrthoDB" id="3066029at2759"/>
<feature type="region of interest" description="Disordered" evidence="5">
    <location>
        <begin position="1"/>
        <end position="21"/>
    </location>
</feature>
<dbReference type="GO" id="GO:0022857">
    <property type="term" value="F:transmembrane transporter activity"/>
    <property type="evidence" value="ECO:0007669"/>
    <property type="project" value="InterPro"/>
</dbReference>
<dbReference type="Gene3D" id="1.20.1250.20">
    <property type="entry name" value="MFS general substrate transporter like domains"/>
    <property type="match status" value="1"/>
</dbReference>
<dbReference type="Pfam" id="PF07690">
    <property type="entry name" value="MFS_1"/>
    <property type="match status" value="1"/>
</dbReference>
<name>A0A4U6XT89_9PEZI</name>
<feature type="transmembrane region" description="Helical" evidence="6">
    <location>
        <begin position="436"/>
        <end position="461"/>
    </location>
</feature>
<sequence>MPDHALSAVPTRRDEPPPDLLALRTSNAEKGVNIIAQTPSRPYSNPRGRRDEDEDEAVYDRFTPRRKALITAVVSFGGLGINLASLLVLSALPEVAAAFGTSGTVVNFTNALFLLMMGVGVLFWGPLSQVYGRKWIFVTSSVLFCVFSFATGVSPNLPAFFIFRSITAFAGTCFLVVGSACLSDVYRPTERGTALGWFLGGTLIGPALGPFIGGVIVTFSSWESLFWFQGALGAVAAALSVAFLPETSHGKWSEELEGLTVKGQMAQIWEWANPFRVIALFKYPKILIVGVAASSVLWNMQVLLTPVRYVINPRFRLTTPLQSGFFFLAPGAGYLVGTFVGGRYADRTVKRWIAKRGRRVPEDRLRSAFVAMGVVIPASTIVYGWAIDRAKGGVPLPVVCMFVQGVAQMVCFPCLNSYCLDVFRDRAAEVMAGNYFIRYTFAAIGTAVVLPGIDGIGVGWFSTASSSQPNIYINMMTMAGFRSVISVQKSLKTVPFHHVSSILGPIRSFNCVAGTFARRQPILRGDTNHHNVARNQRPRAIKFSSSTMTAVTKSSDNQQEGHRPSAAIRPATLADAPTIADLAAHVFTVTFGHSVEPHELRAFLDESYSLAAITRDLEDPDRDTVLATDPAAGAVLGFAMLTRGTKEPCVAHLEATVELQRIYLYTEAHGTGAGKLLADRLEDMARDQGFKHIWLGVWEENHRARKAYEKWGYRACGTHDFVVGSVVQTDDIMAKKL</sequence>
<evidence type="ECO:0000256" key="3">
    <source>
        <dbReference type="ARBA" id="ARBA00022989"/>
    </source>
</evidence>
<feature type="transmembrane region" description="Helical" evidence="6">
    <location>
        <begin position="365"/>
        <end position="387"/>
    </location>
</feature>
<feature type="region of interest" description="Disordered" evidence="5">
    <location>
        <begin position="34"/>
        <end position="55"/>
    </location>
</feature>
<dbReference type="PANTHER" id="PTHR23502:SF64">
    <property type="entry name" value="TRANSPORTER, PUTATIVE (AFU_ORTHOLOGUE AFUA_3G11760)-RELATED"/>
    <property type="match status" value="1"/>
</dbReference>